<evidence type="ECO:0000259" key="1">
    <source>
        <dbReference type="Pfam" id="PF13456"/>
    </source>
</evidence>
<dbReference type="Gene3D" id="3.30.420.10">
    <property type="entry name" value="Ribonuclease H-like superfamily/Ribonuclease H"/>
    <property type="match status" value="1"/>
</dbReference>
<dbReference type="GO" id="GO:0003964">
    <property type="term" value="F:RNA-directed DNA polymerase activity"/>
    <property type="evidence" value="ECO:0007669"/>
    <property type="project" value="UniProtKB-KW"/>
</dbReference>
<dbReference type="InterPro" id="IPR036397">
    <property type="entry name" value="RNaseH_sf"/>
</dbReference>
<protein>
    <submittedName>
        <fullName evidence="2">Reverse transcriptase</fullName>
    </submittedName>
</protein>
<dbReference type="AlphaFoldDB" id="A0A2P4XQJ8"/>
<keyword evidence="2" id="KW-0808">Transferase</keyword>
<dbReference type="Pfam" id="PF13456">
    <property type="entry name" value="RVT_3"/>
    <property type="match status" value="1"/>
</dbReference>
<feature type="domain" description="RNase H type-1" evidence="1">
    <location>
        <begin position="106"/>
        <end position="226"/>
    </location>
</feature>
<keyword evidence="2" id="KW-0548">Nucleotidyltransferase</keyword>
<dbReference type="CDD" id="cd09279">
    <property type="entry name" value="RNase_HI_like"/>
    <property type="match status" value="1"/>
</dbReference>
<keyword evidence="2" id="KW-0695">RNA-directed DNA polymerase</keyword>
<reference evidence="2 3" key="1">
    <citation type="journal article" date="2017" name="Genome Biol. Evol.">
        <title>Phytophthora megakarya and P. palmivora, closely related causal agents of cacao black pod rot, underwent increases in genome sizes and gene numbers by different mechanisms.</title>
        <authorList>
            <person name="Ali S.S."/>
            <person name="Shao J."/>
            <person name="Lary D.J."/>
            <person name="Kronmiller B."/>
            <person name="Shen D."/>
            <person name="Strem M.D."/>
            <person name="Amoako-Attah I."/>
            <person name="Akrofi A.Y."/>
            <person name="Begoude B.A."/>
            <person name="Ten Hoopen G.M."/>
            <person name="Coulibaly K."/>
            <person name="Kebe B.I."/>
            <person name="Melnick R.L."/>
            <person name="Guiltinan M.J."/>
            <person name="Tyler B.M."/>
            <person name="Meinhardt L.W."/>
            <person name="Bailey B.A."/>
        </authorList>
    </citation>
    <scope>NUCLEOTIDE SEQUENCE [LARGE SCALE GENOMIC DNA]</scope>
    <source>
        <strain evidence="3">sbr112.9</strain>
    </source>
</reference>
<gene>
    <name evidence="2" type="ORF">PHPALM_16168</name>
</gene>
<dbReference type="GO" id="GO:0004523">
    <property type="term" value="F:RNA-DNA hybrid ribonuclease activity"/>
    <property type="evidence" value="ECO:0007669"/>
    <property type="project" value="InterPro"/>
</dbReference>
<dbReference type="GO" id="GO:0003676">
    <property type="term" value="F:nucleic acid binding"/>
    <property type="evidence" value="ECO:0007669"/>
    <property type="project" value="InterPro"/>
</dbReference>
<organism evidence="2 3">
    <name type="scientific">Phytophthora palmivora</name>
    <dbReference type="NCBI Taxonomy" id="4796"/>
    <lineage>
        <taxon>Eukaryota</taxon>
        <taxon>Sar</taxon>
        <taxon>Stramenopiles</taxon>
        <taxon>Oomycota</taxon>
        <taxon>Peronosporomycetes</taxon>
        <taxon>Peronosporales</taxon>
        <taxon>Peronosporaceae</taxon>
        <taxon>Phytophthora</taxon>
    </lineage>
</organism>
<name>A0A2P4XQJ8_9STRA</name>
<sequence>MRVSWTEAKAAFATLKYKIVNAPILQHFDVDRQPVVVVYASNWSLEIVKSTRGEDEILGVIAASITPRKEVDSILTSIAPRKQPRQVISMHPPTVEPDERLLVVSFDGSARVKRSGGAYSGIVWSLPEWTVISAASKYKLDLTVNEAEYHGPLLCLDLLSEMDRGRLIICGDSNLVIRQMKGEIECKAPGLTLLRQQALERLRSWPNHEFLHMKRDWNQSADSLASGALRRGSGVVIVKEEERQDLMTLN</sequence>
<proteinExistence type="predicted"/>
<comment type="caution">
    <text evidence="2">The sequence shown here is derived from an EMBL/GenBank/DDBJ whole genome shotgun (WGS) entry which is preliminary data.</text>
</comment>
<dbReference type="PANTHER" id="PTHR48475:SF1">
    <property type="entry name" value="RNASE H TYPE-1 DOMAIN-CONTAINING PROTEIN"/>
    <property type="match status" value="1"/>
</dbReference>
<dbReference type="InterPro" id="IPR012337">
    <property type="entry name" value="RNaseH-like_sf"/>
</dbReference>
<dbReference type="SUPFAM" id="SSF53098">
    <property type="entry name" value="Ribonuclease H-like"/>
    <property type="match status" value="1"/>
</dbReference>
<dbReference type="Proteomes" id="UP000237271">
    <property type="component" value="Unassembled WGS sequence"/>
</dbReference>
<accession>A0A2P4XQJ8</accession>
<dbReference type="InterPro" id="IPR002156">
    <property type="entry name" value="RNaseH_domain"/>
</dbReference>
<evidence type="ECO:0000313" key="3">
    <source>
        <dbReference type="Proteomes" id="UP000237271"/>
    </source>
</evidence>
<evidence type="ECO:0000313" key="2">
    <source>
        <dbReference type="EMBL" id="POM67769.1"/>
    </source>
</evidence>
<dbReference type="OrthoDB" id="121347at2759"/>
<dbReference type="EMBL" id="NCKW01008687">
    <property type="protein sequence ID" value="POM67769.1"/>
    <property type="molecule type" value="Genomic_DNA"/>
</dbReference>
<keyword evidence="3" id="KW-1185">Reference proteome</keyword>
<dbReference type="PANTHER" id="PTHR48475">
    <property type="entry name" value="RIBONUCLEASE H"/>
    <property type="match status" value="1"/>
</dbReference>